<proteinExistence type="predicted"/>
<evidence type="ECO:0008006" key="4">
    <source>
        <dbReference type="Google" id="ProtNLM"/>
    </source>
</evidence>
<gene>
    <name evidence="2" type="ORF">COT33_03435</name>
</gene>
<feature type="transmembrane region" description="Helical" evidence="1">
    <location>
        <begin position="7"/>
        <end position="29"/>
    </location>
</feature>
<keyword evidence="1" id="KW-0812">Transmembrane</keyword>
<organism evidence="2 3">
    <name type="scientific">Candidatus Nealsonbacteria bacterium CG08_land_8_20_14_0_20_38_20</name>
    <dbReference type="NCBI Taxonomy" id="1974705"/>
    <lineage>
        <taxon>Bacteria</taxon>
        <taxon>Candidatus Nealsoniibacteriota</taxon>
    </lineage>
</organism>
<dbReference type="InterPro" id="IPR014717">
    <property type="entry name" value="Transl_elong_EF1B/ribsomal_bS6"/>
</dbReference>
<dbReference type="Proteomes" id="UP000230088">
    <property type="component" value="Unassembled WGS sequence"/>
</dbReference>
<protein>
    <recommendedName>
        <fullName evidence="4">Type 4a pilus biogenesis protein PilO</fullName>
    </recommendedName>
</protein>
<dbReference type="Gene3D" id="3.30.70.60">
    <property type="match status" value="1"/>
</dbReference>
<dbReference type="AlphaFoldDB" id="A0A2H0YL22"/>
<name>A0A2H0YL22_9BACT</name>
<keyword evidence="1" id="KW-0472">Membrane</keyword>
<comment type="caution">
    <text evidence="2">The sequence shown here is derived from an EMBL/GenBank/DDBJ whole genome shotgun (WGS) entry which is preliminary data.</text>
</comment>
<evidence type="ECO:0000313" key="3">
    <source>
        <dbReference type="Proteomes" id="UP000230088"/>
    </source>
</evidence>
<dbReference type="EMBL" id="PEYD01000067">
    <property type="protein sequence ID" value="PIS39150.1"/>
    <property type="molecule type" value="Genomic_DNA"/>
</dbReference>
<evidence type="ECO:0000256" key="1">
    <source>
        <dbReference type="SAM" id="Phobius"/>
    </source>
</evidence>
<keyword evidence="1" id="KW-1133">Transmembrane helix</keyword>
<reference evidence="3" key="1">
    <citation type="submission" date="2017-09" db="EMBL/GenBank/DDBJ databases">
        <title>Depth-based differentiation of microbial function through sediment-hosted aquifers and enrichment of novel symbionts in the deep terrestrial subsurface.</title>
        <authorList>
            <person name="Probst A.J."/>
            <person name="Ladd B."/>
            <person name="Jarett J.K."/>
            <person name="Geller-Mcgrath D.E."/>
            <person name="Sieber C.M.K."/>
            <person name="Emerson J.B."/>
            <person name="Anantharaman K."/>
            <person name="Thomas B.C."/>
            <person name="Malmstrom R."/>
            <person name="Stieglmeier M."/>
            <person name="Klingl A."/>
            <person name="Woyke T."/>
            <person name="Ryan C.M."/>
            <person name="Banfield J.F."/>
        </authorList>
    </citation>
    <scope>NUCLEOTIDE SEQUENCE [LARGE SCALE GENOMIC DNA]</scope>
</reference>
<sequence>MGENKKIVIALISGLFILVLLLAFIFKILKDIPENSKALISQKTELNLLENKIAGLESFEREYKINKEELEKIDKLLLDVENPVDFINFLNFLRKTAADSGVSINISPPSPKKEVSGSPWRSIAFQISGSGKFLNLMRFLDKLKNSPYLLEVSGLSARAAREDEKKLSPDEININLFLTIFTIR</sequence>
<evidence type="ECO:0000313" key="2">
    <source>
        <dbReference type="EMBL" id="PIS39150.1"/>
    </source>
</evidence>
<accession>A0A2H0YL22</accession>